<keyword evidence="4 6" id="KW-1133">Transmembrane helix</keyword>
<dbReference type="Proteomes" id="UP001600039">
    <property type="component" value="Unassembled WGS sequence"/>
</dbReference>
<comment type="subcellular location">
    <subcellularLocation>
        <location evidence="1">Cell membrane</location>
        <topology evidence="1">Multi-pass membrane protein</topology>
    </subcellularLocation>
</comment>
<dbReference type="PANTHER" id="PTHR30619">
    <property type="entry name" value="DNA INTERNALIZATION/COMPETENCE PROTEIN COMEC/REC2"/>
    <property type="match status" value="1"/>
</dbReference>
<dbReference type="PANTHER" id="PTHR30619:SF1">
    <property type="entry name" value="RECOMBINATION PROTEIN 2"/>
    <property type="match status" value="1"/>
</dbReference>
<evidence type="ECO:0000256" key="4">
    <source>
        <dbReference type="ARBA" id="ARBA00022989"/>
    </source>
</evidence>
<evidence type="ECO:0000256" key="3">
    <source>
        <dbReference type="ARBA" id="ARBA00022692"/>
    </source>
</evidence>
<protein>
    <submittedName>
        <fullName evidence="9">ComEC/Rec2 family competence protein</fullName>
    </submittedName>
</protein>
<dbReference type="NCBIfam" id="TIGR00360">
    <property type="entry name" value="ComEC_N-term"/>
    <property type="match status" value="1"/>
</dbReference>
<dbReference type="InterPro" id="IPR052159">
    <property type="entry name" value="Competence_DNA_uptake"/>
</dbReference>
<feature type="domain" description="DUF4131" evidence="8">
    <location>
        <begin position="33"/>
        <end position="192"/>
    </location>
</feature>
<gene>
    <name evidence="9" type="ORF">ACFX5D_04915</name>
</gene>
<evidence type="ECO:0000313" key="10">
    <source>
        <dbReference type="Proteomes" id="UP001600039"/>
    </source>
</evidence>
<sequence length="678" mass="78015">MKVFQFPLARITVGFVLGIIAAFYAKLNPQTVFFLLFVTFSVLGITWFLSRKNIIHPLYFSLTSCLLWFYIGMITHITHNDFYQKSNYIHYSSIYEKPHLLVITLREKLKSSAANDRYIAVVNRIGKLESTGRIILNVRKDSLRHVFEIGDILQIKTTLHKNSPPNNPNQFDYSKYLENKQIFAQLYTESDEIKTGTETDKNIWYYTSKLRSKIIRNLEQSDFHKTELNVAIALILGQQQDISPEIIRDYQYAGAIHILSVSGLHIGFILLFVTFILTPLPNTKRGSLFKLIIILSSLFLFGIIAGLAPSVVRSVTMFSFVAIGNHLRRSVNIYHTLLVSILIILLFEPSFLFDVGFQLSYIALFFIIWLQPLLASIWLPKNKITKYIWDILTVSFAAQIGTLPLSIYYFHQFPGLFFVTNLVIIPLLSIIMVLGVVVMVLAAFGYVPFVFAKLLEWSIYYLNKIINSIASLEQFIIHNISFTYSPLISSYLLIIAAVIWFKKPSFNKLIFLLITIVILQTSFLQNRYNIQNQQEWVVFNLKKHTLITERNSNDVIMYANDSILKISRKNSTLNSYLVGNFSVLKTKKRLQNTAFFNGKKIMIVDSFGIYPKNIKPDILLLIQSPKINLERLFQTVSPRIVVADASNYKTIQKLWKATCAKQKIPFHATGEKGFYKLN</sequence>
<dbReference type="Pfam" id="PF03772">
    <property type="entry name" value="Competence"/>
    <property type="match status" value="1"/>
</dbReference>
<dbReference type="Pfam" id="PF13567">
    <property type="entry name" value="DUF4131"/>
    <property type="match status" value="1"/>
</dbReference>
<keyword evidence="10" id="KW-1185">Reference proteome</keyword>
<evidence type="ECO:0000256" key="6">
    <source>
        <dbReference type="SAM" id="Phobius"/>
    </source>
</evidence>
<feature type="transmembrane region" description="Helical" evidence="6">
    <location>
        <begin position="391"/>
        <end position="410"/>
    </location>
</feature>
<comment type="caution">
    <text evidence="9">The sequence shown here is derived from an EMBL/GenBank/DDBJ whole genome shotgun (WGS) entry which is preliminary data.</text>
</comment>
<feature type="transmembrane region" description="Helical" evidence="6">
    <location>
        <begin position="252"/>
        <end position="276"/>
    </location>
</feature>
<accession>A0ABW6HJU9</accession>
<dbReference type="InterPro" id="IPR025405">
    <property type="entry name" value="DUF4131"/>
</dbReference>
<organism evidence="9 10">
    <name type="scientific">Flavobacterium fructosi</name>
    <dbReference type="NCBI Taxonomy" id="3230416"/>
    <lineage>
        <taxon>Bacteria</taxon>
        <taxon>Pseudomonadati</taxon>
        <taxon>Bacteroidota</taxon>
        <taxon>Flavobacteriia</taxon>
        <taxon>Flavobacteriales</taxon>
        <taxon>Flavobacteriaceae</taxon>
        <taxon>Flavobacterium</taxon>
    </lineage>
</organism>
<evidence type="ECO:0000256" key="1">
    <source>
        <dbReference type="ARBA" id="ARBA00004651"/>
    </source>
</evidence>
<proteinExistence type="predicted"/>
<evidence type="ECO:0000256" key="5">
    <source>
        <dbReference type="ARBA" id="ARBA00023136"/>
    </source>
</evidence>
<reference evidence="9 10" key="1">
    <citation type="submission" date="2024-06" db="EMBL/GenBank/DDBJ databases">
        <title>Flavobacterium spp. isolated from glacier.</title>
        <authorList>
            <person name="Han D."/>
        </authorList>
    </citation>
    <scope>NUCLEOTIDE SEQUENCE [LARGE SCALE GENOMIC DNA]</scope>
    <source>
        <strain evidence="9 10">LB3P45</strain>
    </source>
</reference>
<feature type="transmembrane region" description="Helical" evidence="6">
    <location>
        <begin position="32"/>
        <end position="50"/>
    </location>
</feature>
<feature type="transmembrane region" description="Helical" evidence="6">
    <location>
        <begin position="6"/>
        <end position="25"/>
    </location>
</feature>
<feature type="transmembrane region" description="Helical" evidence="6">
    <location>
        <begin position="422"/>
        <end position="455"/>
    </location>
</feature>
<keyword evidence="5 6" id="KW-0472">Membrane</keyword>
<feature type="transmembrane region" description="Helical" evidence="6">
    <location>
        <begin position="476"/>
        <end position="500"/>
    </location>
</feature>
<feature type="transmembrane region" description="Helical" evidence="6">
    <location>
        <begin position="506"/>
        <end position="524"/>
    </location>
</feature>
<feature type="transmembrane region" description="Helical" evidence="6">
    <location>
        <begin position="359"/>
        <end position="379"/>
    </location>
</feature>
<keyword evidence="3 6" id="KW-0812">Transmembrane</keyword>
<dbReference type="InterPro" id="IPR004477">
    <property type="entry name" value="ComEC_N"/>
</dbReference>
<feature type="transmembrane region" description="Helical" evidence="6">
    <location>
        <begin position="288"/>
        <end position="312"/>
    </location>
</feature>
<feature type="transmembrane region" description="Helical" evidence="6">
    <location>
        <begin position="333"/>
        <end position="353"/>
    </location>
</feature>
<keyword evidence="2" id="KW-1003">Cell membrane</keyword>
<dbReference type="RefSeq" id="WP_379857131.1">
    <property type="nucleotide sequence ID" value="NZ_JBHZQA010000002.1"/>
</dbReference>
<name>A0ABW6HJU9_9FLAO</name>
<dbReference type="EMBL" id="JBHZQA010000002">
    <property type="protein sequence ID" value="MFE3847305.1"/>
    <property type="molecule type" value="Genomic_DNA"/>
</dbReference>
<feature type="transmembrane region" description="Helical" evidence="6">
    <location>
        <begin position="56"/>
        <end position="77"/>
    </location>
</feature>
<evidence type="ECO:0000313" key="9">
    <source>
        <dbReference type="EMBL" id="MFE3847305.1"/>
    </source>
</evidence>
<evidence type="ECO:0000259" key="7">
    <source>
        <dbReference type="Pfam" id="PF03772"/>
    </source>
</evidence>
<feature type="domain" description="ComEC/Rec2-related protein" evidence="7">
    <location>
        <begin position="234"/>
        <end position="503"/>
    </location>
</feature>
<evidence type="ECO:0000259" key="8">
    <source>
        <dbReference type="Pfam" id="PF13567"/>
    </source>
</evidence>
<evidence type="ECO:0000256" key="2">
    <source>
        <dbReference type="ARBA" id="ARBA00022475"/>
    </source>
</evidence>